<gene>
    <name evidence="1" type="ORF">ABPEKODN_00035</name>
</gene>
<protein>
    <submittedName>
        <fullName evidence="1">Uncharacterized protein</fullName>
    </submittedName>
</protein>
<evidence type="ECO:0000313" key="1">
    <source>
        <dbReference type="EMBL" id="QNO46222.1"/>
    </source>
</evidence>
<accession>A0A7G9YDY8</accession>
<dbReference type="EMBL" id="MT631173">
    <property type="protein sequence ID" value="QNO46222.1"/>
    <property type="molecule type" value="Genomic_DNA"/>
</dbReference>
<reference evidence="1" key="1">
    <citation type="submission" date="2020-06" db="EMBL/GenBank/DDBJ databases">
        <title>Unique genomic features of the anaerobic methanotrophic archaea.</title>
        <authorList>
            <person name="Chadwick G.L."/>
            <person name="Skennerton C.T."/>
            <person name="Laso-Perez R."/>
            <person name="Leu A.O."/>
            <person name="Speth D.R."/>
            <person name="Yu H."/>
            <person name="Morgan-Lang C."/>
            <person name="Hatzenpichler R."/>
            <person name="Goudeau D."/>
            <person name="Malmstrom R."/>
            <person name="Brazelton W.J."/>
            <person name="Woyke T."/>
            <person name="Hallam S.J."/>
            <person name="Tyson G.W."/>
            <person name="Wegener G."/>
            <person name="Boetius A."/>
            <person name="Orphan V."/>
        </authorList>
    </citation>
    <scope>NUCLEOTIDE SEQUENCE</scope>
</reference>
<organism evidence="1">
    <name type="scientific">Candidatus Methanogaster sp. ANME-2c ERB4</name>
    <dbReference type="NCBI Taxonomy" id="2759911"/>
    <lineage>
        <taxon>Archaea</taxon>
        <taxon>Methanobacteriati</taxon>
        <taxon>Methanobacteriota</taxon>
        <taxon>Stenosarchaea group</taxon>
        <taxon>Methanomicrobia</taxon>
        <taxon>Methanosarcinales</taxon>
        <taxon>ANME-2 cluster</taxon>
        <taxon>Candidatus Methanogasteraceae</taxon>
        <taxon>Candidatus Methanogaster</taxon>
    </lineage>
</organism>
<name>A0A7G9YDY8_9EURY</name>
<sequence length="80" mass="8363">MEDLGCQASCKESWNVRDSPNTVMLKYHGSIDHGMGRCDLIADGSTTADLTAGESAGVDGAINGMKSLYVGSVQVRALVT</sequence>
<dbReference type="AlphaFoldDB" id="A0A7G9YDY8"/>
<proteinExistence type="predicted"/>